<keyword evidence="1" id="KW-0472">Membrane</keyword>
<dbReference type="Gene3D" id="1.10.287.70">
    <property type="match status" value="1"/>
</dbReference>
<feature type="transmembrane region" description="Helical" evidence="1">
    <location>
        <begin position="39"/>
        <end position="63"/>
    </location>
</feature>
<dbReference type="Proteomes" id="UP000095287">
    <property type="component" value="Unplaced"/>
</dbReference>
<proteinExistence type="predicted"/>
<evidence type="ECO:0000313" key="3">
    <source>
        <dbReference type="WBParaSite" id="L893_g21792.t1"/>
    </source>
</evidence>
<accession>A0A1I7Z1E1</accession>
<keyword evidence="1" id="KW-0812">Transmembrane</keyword>
<keyword evidence="1" id="KW-1133">Transmembrane helix</keyword>
<dbReference type="WBParaSite" id="L893_g21792.t1">
    <property type="protein sequence ID" value="L893_g21792.t1"/>
    <property type="gene ID" value="L893_g21792"/>
</dbReference>
<evidence type="ECO:0000256" key="1">
    <source>
        <dbReference type="SAM" id="Phobius"/>
    </source>
</evidence>
<keyword evidence="2" id="KW-1185">Reference proteome</keyword>
<organism evidence="2 3">
    <name type="scientific">Steinernema glaseri</name>
    <dbReference type="NCBI Taxonomy" id="37863"/>
    <lineage>
        <taxon>Eukaryota</taxon>
        <taxon>Metazoa</taxon>
        <taxon>Ecdysozoa</taxon>
        <taxon>Nematoda</taxon>
        <taxon>Chromadorea</taxon>
        <taxon>Rhabditida</taxon>
        <taxon>Tylenchina</taxon>
        <taxon>Panagrolaimomorpha</taxon>
        <taxon>Strongyloidoidea</taxon>
        <taxon>Steinernematidae</taxon>
        <taxon>Steinernema</taxon>
    </lineage>
</organism>
<evidence type="ECO:0000313" key="2">
    <source>
        <dbReference type="Proteomes" id="UP000095287"/>
    </source>
</evidence>
<dbReference type="AlphaFoldDB" id="A0A1I7Z1E1"/>
<protein>
    <submittedName>
        <fullName evidence="3">RIC3 domain-containing protein</fullName>
    </submittedName>
</protein>
<name>A0A1I7Z1E1_9BILA</name>
<reference evidence="3" key="1">
    <citation type="submission" date="2016-11" db="UniProtKB">
        <authorList>
            <consortium name="WormBaseParasite"/>
        </authorList>
    </citation>
    <scope>IDENTIFICATION</scope>
</reference>
<dbReference type="SUPFAM" id="SSF81324">
    <property type="entry name" value="Voltage-gated potassium channels"/>
    <property type="match status" value="1"/>
</dbReference>
<sequence length="100" mass="11644">MRTSMRTSYLRASRIRENGRLLQDLVPEMASWKKYARIILPHVGLILLSMIYVVGGALIFYQLERPNEMEVRRSSLVDIRRQTELMLDSLWAAMNDTTEG</sequence>